<reference evidence="2 3" key="1">
    <citation type="submission" date="2024-06" db="EMBL/GenBank/DDBJ databases">
        <title>The Natural Products Discovery Center: Release of the First 8490 Sequenced Strains for Exploring Actinobacteria Biosynthetic Diversity.</title>
        <authorList>
            <person name="Kalkreuter E."/>
            <person name="Kautsar S.A."/>
            <person name="Yang D."/>
            <person name="Bader C.D."/>
            <person name="Teijaro C.N."/>
            <person name="Fluegel L."/>
            <person name="Davis C.M."/>
            <person name="Simpson J.R."/>
            <person name="Lauterbach L."/>
            <person name="Steele A.D."/>
            <person name="Gui C."/>
            <person name="Meng S."/>
            <person name="Li G."/>
            <person name="Viehrig K."/>
            <person name="Ye F."/>
            <person name="Su P."/>
            <person name="Kiefer A.F."/>
            <person name="Nichols A."/>
            <person name="Cepeda A.J."/>
            <person name="Yan W."/>
            <person name="Fan B."/>
            <person name="Jiang Y."/>
            <person name="Adhikari A."/>
            <person name="Zheng C.-J."/>
            <person name="Schuster L."/>
            <person name="Cowan T.M."/>
            <person name="Smanski M.J."/>
            <person name="Chevrette M.G."/>
            <person name="De Carvalho L.P.S."/>
            <person name="Shen B."/>
        </authorList>
    </citation>
    <scope>NUCLEOTIDE SEQUENCE [LARGE SCALE GENOMIC DNA]</scope>
    <source>
        <strain evidence="2 3">NPDC046838</strain>
    </source>
</reference>
<dbReference type="EMBL" id="JBEYXV010000022">
    <property type="protein sequence ID" value="MEU6825731.1"/>
    <property type="molecule type" value="Genomic_DNA"/>
</dbReference>
<evidence type="ECO:0000259" key="1">
    <source>
        <dbReference type="Pfam" id="PF04326"/>
    </source>
</evidence>
<evidence type="ECO:0000313" key="3">
    <source>
        <dbReference type="Proteomes" id="UP001551176"/>
    </source>
</evidence>
<feature type="domain" description="Schlafen AlbA-2" evidence="1">
    <location>
        <begin position="197"/>
        <end position="308"/>
    </location>
</feature>
<dbReference type="RefSeq" id="WP_359356430.1">
    <property type="nucleotide sequence ID" value="NZ_JBEYXV010000022.1"/>
</dbReference>
<dbReference type="Gene3D" id="3.30.950.30">
    <property type="entry name" value="Schlafen, AAA domain"/>
    <property type="match status" value="1"/>
</dbReference>
<dbReference type="GO" id="GO:0005524">
    <property type="term" value="F:ATP binding"/>
    <property type="evidence" value="ECO:0007669"/>
    <property type="project" value="UniProtKB-KW"/>
</dbReference>
<dbReference type="InterPro" id="IPR038461">
    <property type="entry name" value="Schlafen_AlbA_2_dom_sf"/>
</dbReference>
<dbReference type="InterPro" id="IPR007421">
    <property type="entry name" value="Schlafen_AlbA_2_dom"/>
</dbReference>
<protein>
    <submittedName>
        <fullName evidence="2">ATP-binding protein</fullName>
    </submittedName>
</protein>
<keyword evidence="2" id="KW-0067">ATP-binding</keyword>
<keyword evidence="3" id="KW-1185">Reference proteome</keyword>
<dbReference type="Pfam" id="PF04326">
    <property type="entry name" value="SLFN_AlbA_2"/>
    <property type="match status" value="1"/>
</dbReference>
<dbReference type="Proteomes" id="UP001551176">
    <property type="component" value="Unassembled WGS sequence"/>
</dbReference>
<name>A0ABV3BXJ9_9ACTN</name>
<keyword evidence="2" id="KW-0547">Nucleotide-binding</keyword>
<gene>
    <name evidence="2" type="ORF">ABZ921_34395</name>
</gene>
<sequence>MAGTKTVTFDRHQHMLVLANGESRRGVDSYDFLLHRADLQGMRPTELKEALRRVLVDGEVVVNITHDDSVDEEYSVAEPVSFKLSAGQLIVSVGHVNNAIDNDEEAASVFPPLLAPYLKRQRASVRSVEMDLYSYHPLIWNIEISCSLRGRDMADLFQIGEGTLALLRAFESGELTRETALELLRSGNASVLIGQEEGPWLDVKSAHYDLRSPYGKISIAQAVARFANAEHGGIVVVGMRGKRVPGGEIISSTCPVPVDGRTLRSYQTAIEQHLYPPPDYLSIETVPVDGGRLIVLHIPPQPEEHKPFLVHGAIVDGRIEGAFISIVRRRGESSIPITAPAVHATMAAGRALLRRGELPADLEDRP</sequence>
<organism evidence="2 3">
    <name type="scientific">Streptomyces atriruber</name>
    <dbReference type="NCBI Taxonomy" id="545121"/>
    <lineage>
        <taxon>Bacteria</taxon>
        <taxon>Bacillati</taxon>
        <taxon>Actinomycetota</taxon>
        <taxon>Actinomycetes</taxon>
        <taxon>Kitasatosporales</taxon>
        <taxon>Streptomycetaceae</taxon>
        <taxon>Streptomyces</taxon>
    </lineage>
</organism>
<accession>A0ABV3BXJ9</accession>
<comment type="caution">
    <text evidence="2">The sequence shown here is derived from an EMBL/GenBank/DDBJ whole genome shotgun (WGS) entry which is preliminary data.</text>
</comment>
<evidence type="ECO:0000313" key="2">
    <source>
        <dbReference type="EMBL" id="MEU6825731.1"/>
    </source>
</evidence>
<proteinExistence type="predicted"/>